<evidence type="ECO:0000313" key="2">
    <source>
        <dbReference type="EMBL" id="BDG03150.1"/>
    </source>
</evidence>
<evidence type="ECO:0000256" key="1">
    <source>
        <dbReference type="SAM" id="SignalP"/>
    </source>
</evidence>
<proteinExistence type="predicted"/>
<dbReference type="EMBL" id="AP025591">
    <property type="protein sequence ID" value="BDG03150.1"/>
    <property type="molecule type" value="Genomic_DNA"/>
</dbReference>
<name>A0ABN6MU24_9BACT</name>
<protein>
    <submittedName>
        <fullName evidence="2">Uncharacterized protein</fullName>
    </submittedName>
</protein>
<feature type="signal peptide" evidence="1">
    <location>
        <begin position="1"/>
        <end position="26"/>
    </location>
</feature>
<evidence type="ECO:0000313" key="3">
    <source>
        <dbReference type="Proteomes" id="UP001162891"/>
    </source>
</evidence>
<sequence length="554" mass="53796">MSCRVLSLASAILLLVAGCSSGSGSAGTPGCKSAGSCLAATECCSGVCAGGTCGAVACAPQGGACAATSDCCSGLACTAGTSGSTCQPICRAAGDACTSDAQCCSGTYCAAGQCRAGGCSDLGSPCSDNGDCCRSPLRLTCDAYGTRTCACGGFAATCFGNEDCCPGSTCVNHACHPATGSVVDGGGCYLDAECGSGSCSAHGSGFTGQCCTSAGGSCESGAGAICCSGLVCFGEVDSPHACEACLDWTNSGPGKVACDPYGDCCPNQGLTCDPGTRGCFKQAGVACTDGAQCGPDHACRVPSGGTAATCCGELNAICYPASGAGCCDGFTCDYPGSGSYYTCRRSPGQACASPDECAVGDECLANRCCQHYGSCTTGAECCSGVCGADGQCACAPQYGECAKDGDCCGRAYARTFGFAGPVCGGAVSTGANTCCPTPGDACGSAADCCEAGDLCQVPATGTPAKPVCCRAKDSSCWSDEECCTGSCGGNPLRCCVQFGASCTADTDCCYGTGTYASQACSTTTHTCCLKAGQNPGIDATACCSGRLDPGGFCR</sequence>
<accession>A0ABN6MU24</accession>
<gene>
    <name evidence="2" type="ORF">AMOR_21460</name>
</gene>
<dbReference type="Proteomes" id="UP001162891">
    <property type="component" value="Chromosome"/>
</dbReference>
<keyword evidence="3" id="KW-1185">Reference proteome</keyword>
<dbReference type="PROSITE" id="PS51257">
    <property type="entry name" value="PROKAR_LIPOPROTEIN"/>
    <property type="match status" value="1"/>
</dbReference>
<reference evidence="3" key="1">
    <citation type="journal article" date="2022" name="Int. J. Syst. Evol. Microbiol.">
        <title>Anaeromyxobacter oryzae sp. nov., Anaeromyxobacter diazotrophicus sp. nov. and Anaeromyxobacter paludicola sp. nov., isolated from paddy soils.</title>
        <authorList>
            <person name="Itoh H."/>
            <person name="Xu Z."/>
            <person name="Mise K."/>
            <person name="Masuda Y."/>
            <person name="Ushijima N."/>
            <person name="Hayakawa C."/>
            <person name="Shiratori Y."/>
            <person name="Senoo K."/>
        </authorList>
    </citation>
    <scope>NUCLEOTIDE SEQUENCE [LARGE SCALE GENOMIC DNA]</scope>
    <source>
        <strain evidence="3">Red232</strain>
    </source>
</reference>
<feature type="chain" id="PRO_5045193746" evidence="1">
    <location>
        <begin position="27"/>
        <end position="554"/>
    </location>
</feature>
<keyword evidence="1" id="KW-0732">Signal</keyword>
<organism evidence="2 3">
    <name type="scientific">Anaeromyxobacter oryzae</name>
    <dbReference type="NCBI Taxonomy" id="2918170"/>
    <lineage>
        <taxon>Bacteria</taxon>
        <taxon>Pseudomonadati</taxon>
        <taxon>Myxococcota</taxon>
        <taxon>Myxococcia</taxon>
        <taxon>Myxococcales</taxon>
        <taxon>Cystobacterineae</taxon>
        <taxon>Anaeromyxobacteraceae</taxon>
        <taxon>Anaeromyxobacter</taxon>
    </lineage>
</organism>